<proteinExistence type="predicted"/>
<dbReference type="Proteomes" id="UP000242188">
    <property type="component" value="Unassembled WGS sequence"/>
</dbReference>
<evidence type="ECO:0000313" key="2">
    <source>
        <dbReference type="Proteomes" id="UP000242188"/>
    </source>
</evidence>
<dbReference type="OrthoDB" id="6278306at2759"/>
<dbReference type="InterPro" id="IPR029069">
    <property type="entry name" value="HotDog_dom_sf"/>
</dbReference>
<reference evidence="1 2" key="1">
    <citation type="journal article" date="2017" name="Nat. Ecol. Evol.">
        <title>Scallop genome provides insights into evolution of bilaterian karyotype and development.</title>
        <authorList>
            <person name="Wang S."/>
            <person name="Zhang J."/>
            <person name="Jiao W."/>
            <person name="Li J."/>
            <person name="Xun X."/>
            <person name="Sun Y."/>
            <person name="Guo X."/>
            <person name="Huan P."/>
            <person name="Dong B."/>
            <person name="Zhang L."/>
            <person name="Hu X."/>
            <person name="Sun X."/>
            <person name="Wang J."/>
            <person name="Zhao C."/>
            <person name="Wang Y."/>
            <person name="Wang D."/>
            <person name="Huang X."/>
            <person name="Wang R."/>
            <person name="Lv J."/>
            <person name="Li Y."/>
            <person name="Zhang Z."/>
            <person name="Liu B."/>
            <person name="Lu W."/>
            <person name="Hui Y."/>
            <person name="Liang J."/>
            <person name="Zhou Z."/>
            <person name="Hou R."/>
            <person name="Li X."/>
            <person name="Liu Y."/>
            <person name="Li H."/>
            <person name="Ning X."/>
            <person name="Lin Y."/>
            <person name="Zhao L."/>
            <person name="Xing Q."/>
            <person name="Dou J."/>
            <person name="Li Y."/>
            <person name="Mao J."/>
            <person name="Guo H."/>
            <person name="Dou H."/>
            <person name="Li T."/>
            <person name="Mu C."/>
            <person name="Jiang W."/>
            <person name="Fu Q."/>
            <person name="Fu X."/>
            <person name="Miao Y."/>
            <person name="Liu J."/>
            <person name="Yu Q."/>
            <person name="Li R."/>
            <person name="Liao H."/>
            <person name="Li X."/>
            <person name="Kong Y."/>
            <person name="Jiang Z."/>
            <person name="Chourrout D."/>
            <person name="Li R."/>
            <person name="Bao Z."/>
        </authorList>
    </citation>
    <scope>NUCLEOTIDE SEQUENCE [LARGE SCALE GENOMIC DNA]</scope>
    <source>
        <strain evidence="1 2">PY_sf001</strain>
    </source>
</reference>
<comment type="caution">
    <text evidence="1">The sequence shown here is derived from an EMBL/GenBank/DDBJ whole genome shotgun (WGS) entry which is preliminary data.</text>
</comment>
<name>A0A210PGQ9_MIZYE</name>
<evidence type="ECO:0000313" key="1">
    <source>
        <dbReference type="EMBL" id="OWF35682.1"/>
    </source>
</evidence>
<sequence>METKSEVRPLFSLPRPPRALYDRFGHLPIDGTMKYIWAGYDKIKQCEFPTNLIKMTFLVREKAVCSPKLHEKDFPQNHDFLYHVSIASVGTTSYSVSHDLFESTTMERLTRTESKMVNIDPETRKPSKLPAEFLDRCSSFKCNDSVLITEVQGDIIPPQNAFKTTIRTRYSDTDVNFHINFGAYYGFCADCASEASQSGYYRHYDDDISQFPVLETDATFIGESAPCSNLDVYTWQDTKNVQDIYFAIYLKSARIFQARYRYGLE</sequence>
<protein>
    <submittedName>
        <fullName evidence="1">Uncharacterized protein</fullName>
    </submittedName>
</protein>
<organism evidence="1 2">
    <name type="scientific">Mizuhopecten yessoensis</name>
    <name type="common">Japanese scallop</name>
    <name type="synonym">Patinopecten yessoensis</name>
    <dbReference type="NCBI Taxonomy" id="6573"/>
    <lineage>
        <taxon>Eukaryota</taxon>
        <taxon>Metazoa</taxon>
        <taxon>Spiralia</taxon>
        <taxon>Lophotrochozoa</taxon>
        <taxon>Mollusca</taxon>
        <taxon>Bivalvia</taxon>
        <taxon>Autobranchia</taxon>
        <taxon>Pteriomorphia</taxon>
        <taxon>Pectinida</taxon>
        <taxon>Pectinoidea</taxon>
        <taxon>Pectinidae</taxon>
        <taxon>Mizuhopecten</taxon>
    </lineage>
</organism>
<gene>
    <name evidence="1" type="ORF">KP79_PYT04892</name>
</gene>
<dbReference type="AlphaFoldDB" id="A0A210PGQ9"/>
<dbReference type="Gene3D" id="3.10.129.10">
    <property type="entry name" value="Hotdog Thioesterase"/>
    <property type="match status" value="1"/>
</dbReference>
<dbReference type="SUPFAM" id="SSF54637">
    <property type="entry name" value="Thioesterase/thiol ester dehydrase-isomerase"/>
    <property type="match status" value="2"/>
</dbReference>
<dbReference type="EMBL" id="NEDP02076713">
    <property type="protein sequence ID" value="OWF35682.1"/>
    <property type="molecule type" value="Genomic_DNA"/>
</dbReference>
<dbReference type="PANTHER" id="PTHR34487:SF1">
    <property type="entry name" value="ACYL-ACP THIOESTERASE"/>
    <property type="match status" value="1"/>
</dbReference>
<keyword evidence="2" id="KW-1185">Reference proteome</keyword>
<accession>A0A210PGQ9</accession>
<dbReference type="PANTHER" id="PTHR34487">
    <property type="entry name" value="ACYL-ACP THIOESTERASE"/>
    <property type="match status" value="1"/>
</dbReference>